<keyword evidence="3" id="KW-1185">Reference proteome</keyword>
<dbReference type="AlphaFoldDB" id="A0A2T3HL06"/>
<name>A0A2T3HL06_9SPHI</name>
<reference evidence="2 3" key="1">
    <citation type="submission" date="2018-03" db="EMBL/GenBank/DDBJ databases">
        <authorList>
            <person name="Keele B.F."/>
        </authorList>
    </citation>
    <scope>NUCLEOTIDE SEQUENCE [LARGE SCALE GENOMIC DNA]</scope>
    <source>
        <strain evidence="2 3">YL28-9</strain>
    </source>
</reference>
<gene>
    <name evidence="2" type="ORF">C7T94_11040</name>
</gene>
<evidence type="ECO:0008006" key="4">
    <source>
        <dbReference type="Google" id="ProtNLM"/>
    </source>
</evidence>
<dbReference type="Proteomes" id="UP000240912">
    <property type="component" value="Unassembled WGS sequence"/>
</dbReference>
<comment type="caution">
    <text evidence="2">The sequence shown here is derived from an EMBL/GenBank/DDBJ whole genome shotgun (WGS) entry which is preliminary data.</text>
</comment>
<protein>
    <recommendedName>
        <fullName evidence="4">Macroglobulin domain-containing protein</fullName>
    </recommendedName>
</protein>
<accession>A0A2T3HL06</accession>
<evidence type="ECO:0000313" key="3">
    <source>
        <dbReference type="Proteomes" id="UP000240912"/>
    </source>
</evidence>
<evidence type="ECO:0000256" key="1">
    <source>
        <dbReference type="SAM" id="SignalP"/>
    </source>
</evidence>
<feature type="chain" id="PRO_5015766044" description="Macroglobulin domain-containing protein" evidence="1">
    <location>
        <begin position="20"/>
        <end position="796"/>
    </location>
</feature>
<feature type="signal peptide" evidence="1">
    <location>
        <begin position="1"/>
        <end position="19"/>
    </location>
</feature>
<evidence type="ECO:0000313" key="2">
    <source>
        <dbReference type="EMBL" id="PST83132.1"/>
    </source>
</evidence>
<dbReference type="RefSeq" id="WP_107215392.1">
    <property type="nucleotide sequence ID" value="NZ_KZ686269.1"/>
</dbReference>
<proteinExistence type="predicted"/>
<dbReference type="EMBL" id="PYLS01000005">
    <property type="protein sequence ID" value="PST83132.1"/>
    <property type="molecule type" value="Genomic_DNA"/>
</dbReference>
<sequence length="796" mass="89439">MTRFPFFLLLVFMAFATQARQRLAEKTAWYTRSQPSSKLFVHFDKNIYADGETAWFTAYLFGGAAGQHNVLCVALVRDRDSALVKQEKFVMGNGLSFGQLQLPDSLATGRYRLVAFTNRVYRGRPEALFVQPVTVKTARQLPFHLRLVLEEPLDTLSADARLRLAVTGSDSRFLPKPVEVSYQYGHRRIKARTDVAGQLAFRLPLDQAVQDPGVYVRAVWKNDTDQVILPLILPVRRAVVGFYPEGGQLVCGLPGRVGLELHDQYGAPVAATATVYEDERALFQVRTNSQGAGRFVVNCLENRQYTLRIKHPQLRDSTFHLPRALAHGVAISMGKAVTGDTLRLRIMSNNQQQLNLYLHDFKNTFLAVRHEFKGQLQSLVFPLGDVPQGLCALTVTDSLDRPLAERLFYAHYRAPGSHVSVQPDKKKYARRQEVLLDLGLLPGTDTALVSIACVQSNRLSAFNQTDIVSHVALRDDLADFPLTLQALRQPDQLEDLLLLRGWRRYSWNKLITVRAVDTLVSADSMLVTGAVTRNGKNIRAATELLRFTGQQFRQVRTSTDGRFRLNLPDLLAPADKQVYIFLPGTASATHQVRVYDPYQELAQRYGRQFFAPPVPMAPMVEQENKELALANHERSITLQEVVIRKRPDDPFLATARGPNPCGDYVCRFNILNCPNHRSDVDNRPPERGKVYTVNGAKLIYPGCTDLLPKGTSYVKVNPVYVHKEFYVNTFTEPVNQAIWSTLYWNHAVTLGRSKTAQLRFFTGDTTGMFRIVVQGIGDAGVVYETCEIEVTAGGEK</sequence>
<keyword evidence="1" id="KW-0732">Signal</keyword>
<dbReference type="Gene3D" id="2.60.40.1930">
    <property type="match status" value="1"/>
</dbReference>
<organism evidence="2 3">
    <name type="scientific">Pedobacter yulinensis</name>
    <dbReference type="NCBI Taxonomy" id="2126353"/>
    <lineage>
        <taxon>Bacteria</taxon>
        <taxon>Pseudomonadati</taxon>
        <taxon>Bacteroidota</taxon>
        <taxon>Sphingobacteriia</taxon>
        <taxon>Sphingobacteriales</taxon>
        <taxon>Sphingobacteriaceae</taxon>
        <taxon>Pedobacter</taxon>
    </lineage>
</organism>
<dbReference type="OrthoDB" id="609485at2"/>